<feature type="transmembrane region" description="Helical" evidence="1">
    <location>
        <begin position="177"/>
        <end position="197"/>
    </location>
</feature>
<evidence type="ECO:0008006" key="5">
    <source>
        <dbReference type="Google" id="ProtNLM"/>
    </source>
</evidence>
<keyword evidence="2" id="KW-0732">Signal</keyword>
<accession>A0ABR3FD42</accession>
<sequence length="217" mass="24739">MTYRRWISCWFMFTAPLMLWDAAYCFMRPRSMVGGDLHWLWKIYDVYGQVDHVSYEGSIRSMELAIDSLVTKVYGVQAFEDGEGLANAAGVFRCSFRSLLDLGANQIPIIKAVLNVLENLAAISYLYMVHVSHSPLSSLAGYTGATMTFAKTCLYVAKEYYCGLCTIGHNELGGMMFYWIMPNMVWLTFCILIMYTLGMEIARSLKRLPVYANHKME</sequence>
<dbReference type="EMBL" id="JBAHYK010000526">
    <property type="protein sequence ID" value="KAL0573237.1"/>
    <property type="molecule type" value="Genomic_DNA"/>
</dbReference>
<feature type="signal peptide" evidence="2">
    <location>
        <begin position="1"/>
        <end position="25"/>
    </location>
</feature>
<gene>
    <name evidence="3" type="ORF">V5O48_008725</name>
</gene>
<dbReference type="Proteomes" id="UP001465976">
    <property type="component" value="Unassembled WGS sequence"/>
</dbReference>
<protein>
    <recommendedName>
        <fullName evidence="5">EXPERA domain-containing protein</fullName>
    </recommendedName>
</protein>
<name>A0ABR3FD42_9AGAR</name>
<keyword evidence="1" id="KW-0472">Membrane</keyword>
<keyword evidence="4" id="KW-1185">Reference proteome</keyword>
<proteinExistence type="predicted"/>
<keyword evidence="1" id="KW-1133">Transmembrane helix</keyword>
<reference evidence="3 4" key="1">
    <citation type="submission" date="2024-02" db="EMBL/GenBank/DDBJ databases">
        <title>A draft genome for the cacao thread blight pathogen Marasmius crinis-equi.</title>
        <authorList>
            <person name="Cohen S.P."/>
            <person name="Baruah I.K."/>
            <person name="Amoako-Attah I."/>
            <person name="Bukari Y."/>
            <person name="Meinhardt L.W."/>
            <person name="Bailey B.A."/>
        </authorList>
    </citation>
    <scope>NUCLEOTIDE SEQUENCE [LARGE SCALE GENOMIC DNA]</scope>
    <source>
        <strain evidence="3 4">GH-76</strain>
    </source>
</reference>
<evidence type="ECO:0000256" key="1">
    <source>
        <dbReference type="SAM" id="Phobius"/>
    </source>
</evidence>
<comment type="caution">
    <text evidence="3">The sequence shown here is derived from an EMBL/GenBank/DDBJ whole genome shotgun (WGS) entry which is preliminary data.</text>
</comment>
<evidence type="ECO:0000256" key="2">
    <source>
        <dbReference type="SAM" id="SignalP"/>
    </source>
</evidence>
<evidence type="ECO:0000313" key="3">
    <source>
        <dbReference type="EMBL" id="KAL0573237.1"/>
    </source>
</evidence>
<evidence type="ECO:0000313" key="4">
    <source>
        <dbReference type="Proteomes" id="UP001465976"/>
    </source>
</evidence>
<feature type="chain" id="PRO_5046227628" description="EXPERA domain-containing protein" evidence="2">
    <location>
        <begin position="26"/>
        <end position="217"/>
    </location>
</feature>
<organism evidence="3 4">
    <name type="scientific">Marasmius crinis-equi</name>
    <dbReference type="NCBI Taxonomy" id="585013"/>
    <lineage>
        <taxon>Eukaryota</taxon>
        <taxon>Fungi</taxon>
        <taxon>Dikarya</taxon>
        <taxon>Basidiomycota</taxon>
        <taxon>Agaricomycotina</taxon>
        <taxon>Agaricomycetes</taxon>
        <taxon>Agaricomycetidae</taxon>
        <taxon>Agaricales</taxon>
        <taxon>Marasmiineae</taxon>
        <taxon>Marasmiaceae</taxon>
        <taxon>Marasmius</taxon>
    </lineage>
</organism>
<dbReference type="PANTHER" id="PTHR37919:SF2">
    <property type="entry name" value="EXPERA DOMAIN-CONTAINING PROTEIN"/>
    <property type="match status" value="1"/>
</dbReference>
<keyword evidence="1" id="KW-0812">Transmembrane</keyword>
<dbReference type="PANTHER" id="PTHR37919">
    <property type="entry name" value="PROTEIN CBG05606"/>
    <property type="match status" value="1"/>
</dbReference>